<organism evidence="1">
    <name type="scientific">Arundo donax</name>
    <name type="common">Giant reed</name>
    <name type="synonym">Donax arundinaceus</name>
    <dbReference type="NCBI Taxonomy" id="35708"/>
    <lineage>
        <taxon>Eukaryota</taxon>
        <taxon>Viridiplantae</taxon>
        <taxon>Streptophyta</taxon>
        <taxon>Embryophyta</taxon>
        <taxon>Tracheophyta</taxon>
        <taxon>Spermatophyta</taxon>
        <taxon>Magnoliopsida</taxon>
        <taxon>Liliopsida</taxon>
        <taxon>Poales</taxon>
        <taxon>Poaceae</taxon>
        <taxon>PACMAD clade</taxon>
        <taxon>Arundinoideae</taxon>
        <taxon>Arundineae</taxon>
        <taxon>Arundo</taxon>
    </lineage>
</organism>
<proteinExistence type="predicted"/>
<reference evidence="1" key="2">
    <citation type="journal article" date="2015" name="Data Brief">
        <title>Shoot transcriptome of the giant reed, Arundo donax.</title>
        <authorList>
            <person name="Barrero R.A."/>
            <person name="Guerrero F.D."/>
            <person name="Moolhuijzen P."/>
            <person name="Goolsby J.A."/>
            <person name="Tidwell J."/>
            <person name="Bellgard S.E."/>
            <person name="Bellgard M.I."/>
        </authorList>
    </citation>
    <scope>NUCLEOTIDE SEQUENCE</scope>
    <source>
        <tissue evidence="1">Shoot tissue taken approximately 20 cm above the soil surface</tissue>
    </source>
</reference>
<protein>
    <submittedName>
        <fullName evidence="1">Uncharacterized protein</fullName>
    </submittedName>
</protein>
<evidence type="ECO:0000313" key="1">
    <source>
        <dbReference type="EMBL" id="JAE31158.1"/>
    </source>
</evidence>
<dbReference type="AlphaFoldDB" id="A0A0A9HE41"/>
<reference evidence="1" key="1">
    <citation type="submission" date="2014-09" db="EMBL/GenBank/DDBJ databases">
        <authorList>
            <person name="Magalhaes I.L.F."/>
            <person name="Oliveira U."/>
            <person name="Santos F.R."/>
            <person name="Vidigal T.H.D.A."/>
            <person name="Brescovit A.D."/>
            <person name="Santos A.J."/>
        </authorList>
    </citation>
    <scope>NUCLEOTIDE SEQUENCE</scope>
    <source>
        <tissue evidence="1">Shoot tissue taken approximately 20 cm above the soil surface</tissue>
    </source>
</reference>
<name>A0A0A9HE41_ARUDO</name>
<accession>A0A0A9HE41</accession>
<dbReference type="EMBL" id="GBRH01166738">
    <property type="protein sequence ID" value="JAE31158.1"/>
    <property type="molecule type" value="Transcribed_RNA"/>
</dbReference>
<sequence>MFLWSSLLGKPLIWVKDWSPPGIGST</sequence>